<organism evidence="1 2">
    <name type="scientific">Molorchus minor</name>
    <dbReference type="NCBI Taxonomy" id="1323400"/>
    <lineage>
        <taxon>Eukaryota</taxon>
        <taxon>Metazoa</taxon>
        <taxon>Ecdysozoa</taxon>
        <taxon>Arthropoda</taxon>
        <taxon>Hexapoda</taxon>
        <taxon>Insecta</taxon>
        <taxon>Pterygota</taxon>
        <taxon>Neoptera</taxon>
        <taxon>Endopterygota</taxon>
        <taxon>Coleoptera</taxon>
        <taxon>Polyphaga</taxon>
        <taxon>Cucujiformia</taxon>
        <taxon>Chrysomeloidea</taxon>
        <taxon>Cerambycidae</taxon>
        <taxon>Lamiinae</taxon>
        <taxon>Monochamini</taxon>
        <taxon>Molorchus</taxon>
    </lineage>
</organism>
<gene>
    <name evidence="1" type="ORF">NQ317_006739</name>
</gene>
<accession>A0ABQ9ISK2</accession>
<evidence type="ECO:0000313" key="1">
    <source>
        <dbReference type="EMBL" id="KAJ8958376.1"/>
    </source>
</evidence>
<reference evidence="1" key="1">
    <citation type="journal article" date="2023" name="Insect Mol. Biol.">
        <title>Genome sequencing provides insights into the evolution of gene families encoding plant cell wall-degrading enzymes in longhorned beetles.</title>
        <authorList>
            <person name="Shin N.R."/>
            <person name="Okamura Y."/>
            <person name="Kirsch R."/>
            <person name="Pauchet Y."/>
        </authorList>
    </citation>
    <scope>NUCLEOTIDE SEQUENCE</scope>
    <source>
        <strain evidence="1">MMC_N1</strain>
    </source>
</reference>
<sequence>MYDLLTNFHFVFGFPCFFSVTGEKILDPFEMGDFGTAATPQDIENAIGLLDKRILEMKFEIELLKKSRFTLLAFRAHLVQNMKPIVPTVIPHIKSFTGMVELKVRMDGRAKFSIYKSLMGLIINYGRRRIQGKLKNGKLQMLVYANYIKLYGV</sequence>
<evidence type="ECO:0000313" key="2">
    <source>
        <dbReference type="Proteomes" id="UP001162164"/>
    </source>
</evidence>
<keyword evidence="2" id="KW-1185">Reference proteome</keyword>
<comment type="caution">
    <text evidence="1">The sequence shown here is derived from an EMBL/GenBank/DDBJ whole genome shotgun (WGS) entry which is preliminary data.</text>
</comment>
<dbReference type="EMBL" id="JAPWTJ010003329">
    <property type="protein sequence ID" value="KAJ8958376.1"/>
    <property type="molecule type" value="Genomic_DNA"/>
</dbReference>
<name>A0ABQ9ISK2_9CUCU</name>
<proteinExistence type="predicted"/>
<dbReference type="Proteomes" id="UP001162164">
    <property type="component" value="Unassembled WGS sequence"/>
</dbReference>
<protein>
    <submittedName>
        <fullName evidence="1">Uncharacterized protein</fullName>
    </submittedName>
</protein>